<evidence type="ECO:0000256" key="1">
    <source>
        <dbReference type="SAM" id="MobiDB-lite"/>
    </source>
</evidence>
<feature type="signal peptide" evidence="3">
    <location>
        <begin position="1"/>
        <end position="23"/>
    </location>
</feature>
<evidence type="ECO:0000313" key="5">
    <source>
        <dbReference type="EMBL" id="CAL1268245.1"/>
    </source>
</evidence>
<dbReference type="Proteomes" id="UP001497382">
    <property type="component" value="Unassembled WGS sequence"/>
</dbReference>
<reference evidence="5 6" key="1">
    <citation type="submission" date="2024-04" db="EMBL/GenBank/DDBJ databases">
        <authorList>
            <person name="Rising A."/>
            <person name="Reimegard J."/>
            <person name="Sonavane S."/>
            <person name="Akerstrom W."/>
            <person name="Nylinder S."/>
            <person name="Hedman E."/>
            <person name="Kallberg Y."/>
        </authorList>
    </citation>
    <scope>NUCLEOTIDE SEQUENCE [LARGE SCALE GENOMIC DNA]</scope>
</reference>
<dbReference type="InterPro" id="IPR058831">
    <property type="entry name" value="LolA-like_dom_2nd"/>
</dbReference>
<dbReference type="PANTHER" id="PTHR36902:SF1">
    <property type="entry name" value="ENRICHED IN SURFACE-LABELED PROTEOME PROTEIN 9"/>
    <property type="match status" value="1"/>
</dbReference>
<evidence type="ECO:0000259" key="4">
    <source>
        <dbReference type="Pfam" id="PF25898"/>
    </source>
</evidence>
<name>A0AAV1Z9U3_9ARAC</name>
<feature type="region of interest" description="Disordered" evidence="1">
    <location>
        <begin position="600"/>
        <end position="623"/>
    </location>
</feature>
<feature type="transmembrane region" description="Helical" evidence="2">
    <location>
        <begin position="568"/>
        <end position="594"/>
    </location>
</feature>
<dbReference type="PANTHER" id="PTHR36902">
    <property type="entry name" value="ENRICHED IN SURFACE-LABELED PROTEOME PROTEIN 9"/>
    <property type="match status" value="1"/>
</dbReference>
<evidence type="ECO:0000313" key="6">
    <source>
        <dbReference type="Proteomes" id="UP001497382"/>
    </source>
</evidence>
<evidence type="ECO:0000256" key="2">
    <source>
        <dbReference type="SAM" id="Phobius"/>
    </source>
</evidence>
<organism evidence="5 6">
    <name type="scientific">Larinioides sclopetarius</name>
    <dbReference type="NCBI Taxonomy" id="280406"/>
    <lineage>
        <taxon>Eukaryota</taxon>
        <taxon>Metazoa</taxon>
        <taxon>Ecdysozoa</taxon>
        <taxon>Arthropoda</taxon>
        <taxon>Chelicerata</taxon>
        <taxon>Arachnida</taxon>
        <taxon>Araneae</taxon>
        <taxon>Araneomorphae</taxon>
        <taxon>Entelegynae</taxon>
        <taxon>Araneoidea</taxon>
        <taxon>Araneidae</taxon>
        <taxon>Larinioides</taxon>
    </lineage>
</organism>
<keyword evidence="3" id="KW-0732">Signal</keyword>
<keyword evidence="2" id="KW-1133">Transmembrane helix</keyword>
<sequence>MIAIRNSFIAVAVLLLCIHFCCGQGNAAKPKFPPVFQVEVQGIFKNEKKEMVGTIYYDGKNNRGAFHFTYQGVTTQTIYRFDDNELLHISGSKCVVTSTRNDSANIFFLFSSYWKGKTILAKPEELFFFTNSTFDSEGTAFPSYIYKVKLNLPVNDGSTCEITHIFTKPEMKVPECDSNLCQSTLAAMNIKCFNKDGSLEVNKMYDFFRFKSNIVDNNVFLPPPGTFCNVRNKNKFPGLPGYFSFTYDLTDERKGTGRTSGALTVHKKVWYDSNMSILRMDEFDAERVQIASKIFDVNSGVAYTSRTSLSACEIVSINSKDESLDEMTKLPIVFFQEENALSKALFVGTRRVHGLDYDVWSLSSDNKQTSAKIIQEFYFSKSVPKPGTSEILKLSRAEIYTYQTNRGNKEVEQPVFTYLPVNNFIDRLRWEAFDVSPCFRNEQKREFKLKVDGPPTVKDSKIFQEVLNKLYTNLIQATNISALRLTDLACVHDGVKIVEFTGLILDNPQVISSDTRRYELGMNDTYRMIDYLASNGKLSLKMSKDGQIVEYKITGIEDIKHEEEDKNLYSGGVVAACVFGCTPLAIFIGAFIGIQIRRRQDDHDPDPSSLTPPLGLDSTRMDENIQDENDFMAGALMDENDSSRRSVQLKPIKS</sequence>
<evidence type="ECO:0000256" key="3">
    <source>
        <dbReference type="SAM" id="SignalP"/>
    </source>
</evidence>
<dbReference type="Pfam" id="PF25898">
    <property type="entry name" value="LolA_2nd_metazoa"/>
    <property type="match status" value="1"/>
</dbReference>
<feature type="domain" description="LolA-like" evidence="4">
    <location>
        <begin position="223"/>
        <end position="439"/>
    </location>
</feature>
<protein>
    <recommendedName>
        <fullName evidence="4">LolA-like domain-containing protein</fullName>
    </recommendedName>
</protein>
<keyword evidence="2" id="KW-0472">Membrane</keyword>
<proteinExistence type="predicted"/>
<keyword evidence="6" id="KW-1185">Reference proteome</keyword>
<feature type="chain" id="PRO_5043415898" description="LolA-like domain-containing protein" evidence="3">
    <location>
        <begin position="24"/>
        <end position="654"/>
    </location>
</feature>
<accession>A0AAV1Z9U3</accession>
<comment type="caution">
    <text evidence="5">The sequence shown here is derived from an EMBL/GenBank/DDBJ whole genome shotgun (WGS) entry which is preliminary data.</text>
</comment>
<dbReference type="AlphaFoldDB" id="A0AAV1Z9U3"/>
<keyword evidence="2" id="KW-0812">Transmembrane</keyword>
<gene>
    <name evidence="5" type="ORF">LARSCL_LOCUS4073</name>
</gene>
<dbReference type="EMBL" id="CAXIEN010000032">
    <property type="protein sequence ID" value="CAL1268245.1"/>
    <property type="molecule type" value="Genomic_DNA"/>
</dbReference>